<reference evidence="2 3" key="1">
    <citation type="journal article" date="2014" name="BMC Genomics">
        <title>Comparative genome sequencing reveals chemotype-specific gene clusters in the toxigenic black mold Stachybotrys.</title>
        <authorList>
            <person name="Semeiks J."/>
            <person name="Borek D."/>
            <person name="Otwinowski Z."/>
            <person name="Grishin N.V."/>
        </authorList>
    </citation>
    <scope>NUCLEOTIDE SEQUENCE [LARGE SCALE GENOMIC DNA]</scope>
    <source>
        <strain evidence="2 3">IBT 40285</strain>
    </source>
</reference>
<protein>
    <submittedName>
        <fullName evidence="2">Uncharacterized protein</fullName>
    </submittedName>
</protein>
<name>A0A084QQU0_STAC4</name>
<feature type="compositionally biased region" description="Low complexity" evidence="1">
    <location>
        <begin position="97"/>
        <end position="108"/>
    </location>
</feature>
<dbReference type="OMA" id="VTIMEPP"/>
<organism evidence="2 3">
    <name type="scientific">Stachybotrys chlorohalonatus (strain IBT 40285)</name>
    <dbReference type="NCBI Taxonomy" id="1283841"/>
    <lineage>
        <taxon>Eukaryota</taxon>
        <taxon>Fungi</taxon>
        <taxon>Dikarya</taxon>
        <taxon>Ascomycota</taxon>
        <taxon>Pezizomycotina</taxon>
        <taxon>Sordariomycetes</taxon>
        <taxon>Hypocreomycetidae</taxon>
        <taxon>Hypocreales</taxon>
        <taxon>Stachybotryaceae</taxon>
        <taxon>Stachybotrys</taxon>
    </lineage>
</organism>
<feature type="compositionally biased region" description="Low complexity" evidence="1">
    <location>
        <begin position="121"/>
        <end position="147"/>
    </location>
</feature>
<proteinExistence type="predicted"/>
<evidence type="ECO:0000256" key="1">
    <source>
        <dbReference type="SAM" id="MobiDB-lite"/>
    </source>
</evidence>
<dbReference type="HOGENOM" id="CLU_058677_2_0_1"/>
<feature type="compositionally biased region" description="Low complexity" evidence="1">
    <location>
        <begin position="55"/>
        <end position="69"/>
    </location>
</feature>
<gene>
    <name evidence="2" type="ORF">S40285_01893</name>
</gene>
<feature type="compositionally biased region" description="Low complexity" evidence="1">
    <location>
        <begin position="159"/>
        <end position="172"/>
    </location>
</feature>
<keyword evidence="3" id="KW-1185">Reference proteome</keyword>
<feature type="region of interest" description="Disordered" evidence="1">
    <location>
        <begin position="1"/>
        <end position="289"/>
    </location>
</feature>
<accession>A0A084QQU0</accession>
<dbReference type="EMBL" id="KL660462">
    <property type="protein sequence ID" value="KFA66325.1"/>
    <property type="molecule type" value="Genomic_DNA"/>
</dbReference>
<feature type="compositionally biased region" description="Low complexity" evidence="1">
    <location>
        <begin position="223"/>
        <end position="237"/>
    </location>
</feature>
<sequence>MASDNGSNGNGGSGNRRSSFTQSTLSNIFQRGNSISGPSAQAPPPTNDGQRRRLSITTLGLSGTTPSSGVPFGLRRGSVSTNSDSIDESAIDEDDGTSASTRTAPTTPFVRHMSFGASAMRGLRPGNSPGNGNNPSSPSPNSTGRRSSAQRVPQTPGSGVPAAPPVVGGRRASTALPSTSSISQASNIKHPRTPSDNVFPRADQQGFNWSEQLRTRAESSVTGARPSFSFASGSGSPPRGPATTAQHDRAKSVSDMPQPPNQAPTKPKQERPKPDAFQERILKGDFYMD</sequence>
<feature type="compositionally biased region" description="Basic and acidic residues" evidence="1">
    <location>
        <begin position="267"/>
        <end position="283"/>
    </location>
</feature>
<evidence type="ECO:0000313" key="2">
    <source>
        <dbReference type="EMBL" id="KFA66325.1"/>
    </source>
</evidence>
<dbReference type="Proteomes" id="UP000028524">
    <property type="component" value="Unassembled WGS sequence"/>
</dbReference>
<evidence type="ECO:0000313" key="3">
    <source>
        <dbReference type="Proteomes" id="UP000028524"/>
    </source>
</evidence>
<feature type="compositionally biased region" description="Acidic residues" evidence="1">
    <location>
        <begin position="85"/>
        <end position="96"/>
    </location>
</feature>
<dbReference type="AlphaFoldDB" id="A0A084QQU0"/>
<feature type="compositionally biased region" description="Polar residues" evidence="1">
    <location>
        <begin position="205"/>
        <end position="222"/>
    </location>
</feature>
<dbReference type="OrthoDB" id="5384020at2759"/>
<feature type="compositionally biased region" description="Polar residues" evidence="1">
    <location>
        <begin position="20"/>
        <end position="39"/>
    </location>
</feature>
<feature type="compositionally biased region" description="Polar residues" evidence="1">
    <location>
        <begin position="175"/>
        <end position="187"/>
    </location>
</feature>
<dbReference type="InParanoid" id="A0A084QQU0"/>
<dbReference type="STRING" id="1283841.A0A084QQU0"/>